<evidence type="ECO:0000313" key="1">
    <source>
        <dbReference type="EMBL" id="MFC4426288.1"/>
    </source>
</evidence>
<dbReference type="RefSeq" id="WP_380038592.1">
    <property type="nucleotide sequence ID" value="NZ_JBHSEH010000007.1"/>
</dbReference>
<organism evidence="1 2">
    <name type="scientific">Deinococcus navajonensis</name>
    <dbReference type="NCBI Taxonomy" id="309884"/>
    <lineage>
        <taxon>Bacteria</taxon>
        <taxon>Thermotogati</taxon>
        <taxon>Deinococcota</taxon>
        <taxon>Deinococci</taxon>
        <taxon>Deinococcales</taxon>
        <taxon>Deinococcaceae</taxon>
        <taxon>Deinococcus</taxon>
    </lineage>
</organism>
<reference evidence="2" key="1">
    <citation type="journal article" date="2019" name="Int. J. Syst. Evol. Microbiol.">
        <title>The Global Catalogue of Microorganisms (GCM) 10K type strain sequencing project: providing services to taxonomists for standard genome sequencing and annotation.</title>
        <authorList>
            <consortium name="The Broad Institute Genomics Platform"/>
            <consortium name="The Broad Institute Genome Sequencing Center for Infectious Disease"/>
            <person name="Wu L."/>
            <person name="Ma J."/>
        </authorList>
    </citation>
    <scope>NUCLEOTIDE SEQUENCE [LARGE SCALE GENOMIC DNA]</scope>
    <source>
        <strain evidence="2">CCUG 56029</strain>
    </source>
</reference>
<gene>
    <name evidence="1" type="ORF">ACFOZ9_08675</name>
</gene>
<keyword evidence="2" id="KW-1185">Reference proteome</keyword>
<proteinExistence type="predicted"/>
<protein>
    <recommendedName>
        <fullName evidence="3">IrrE N-terminal-like domain-containing protein</fullName>
    </recommendedName>
</protein>
<sequence length="222" mass="24933">MIDPDIFNFLAYQKARHSEAKHETDMEKLPELLDATLVEADESRLVGTEVHVRRGLSPLARRSDIAHELTHKLAQERASADAPSYEEVIAYRHASVPNPTAHFERIIEVGQDSLLIPDTVLGDVLARYGLTAQAVWVLHQKEKVQLHEALRRVVHCNENARLGGFIAIRGVIRHAYSFRWHMPVWVGDPVPDPEDEFQGEGVSFFPVPGYPGRVIGLVVIEA</sequence>
<dbReference type="Proteomes" id="UP001595998">
    <property type="component" value="Unassembled WGS sequence"/>
</dbReference>
<dbReference type="EMBL" id="JBHSEH010000007">
    <property type="protein sequence ID" value="MFC4426288.1"/>
    <property type="molecule type" value="Genomic_DNA"/>
</dbReference>
<evidence type="ECO:0000313" key="2">
    <source>
        <dbReference type="Proteomes" id="UP001595998"/>
    </source>
</evidence>
<name>A0ABV8XNQ6_9DEIO</name>
<evidence type="ECO:0008006" key="3">
    <source>
        <dbReference type="Google" id="ProtNLM"/>
    </source>
</evidence>
<comment type="caution">
    <text evidence="1">The sequence shown here is derived from an EMBL/GenBank/DDBJ whole genome shotgun (WGS) entry which is preliminary data.</text>
</comment>
<accession>A0ABV8XNQ6</accession>